<dbReference type="AlphaFoldDB" id="A0A382VEY4"/>
<accession>A0A382VEY4</accession>
<evidence type="ECO:0000313" key="1">
    <source>
        <dbReference type="EMBL" id="SVD45112.1"/>
    </source>
</evidence>
<sequence>PARWGWASPQWKIYTQQRLRCDCPRENVIYRWGEVDQGVRPHVNAHTREDGSTCEAGHTWNSVESGLTGNGIDPFPEEHLESLINAHGDWIPPYNGEKSLSETPLKEGYYLVIEDREAHRTTFFERGYEDRL</sequence>
<protein>
    <submittedName>
        <fullName evidence="1">Uncharacterized protein</fullName>
    </submittedName>
</protein>
<feature type="non-terminal residue" evidence="1">
    <location>
        <position position="1"/>
    </location>
</feature>
<reference evidence="1" key="1">
    <citation type="submission" date="2018-05" db="EMBL/GenBank/DDBJ databases">
        <authorList>
            <person name="Lanie J.A."/>
            <person name="Ng W.-L."/>
            <person name="Kazmierczak K.M."/>
            <person name="Andrzejewski T.M."/>
            <person name="Davidsen T.M."/>
            <person name="Wayne K.J."/>
            <person name="Tettelin H."/>
            <person name="Glass J.I."/>
            <person name="Rusch D."/>
            <person name="Podicherti R."/>
            <person name="Tsui H.-C.T."/>
            <person name="Winkler M.E."/>
        </authorList>
    </citation>
    <scope>NUCLEOTIDE SEQUENCE</scope>
</reference>
<dbReference type="EMBL" id="UINC01151481">
    <property type="protein sequence ID" value="SVD45112.1"/>
    <property type="molecule type" value="Genomic_DNA"/>
</dbReference>
<organism evidence="1">
    <name type="scientific">marine metagenome</name>
    <dbReference type="NCBI Taxonomy" id="408172"/>
    <lineage>
        <taxon>unclassified sequences</taxon>
        <taxon>metagenomes</taxon>
        <taxon>ecological metagenomes</taxon>
    </lineage>
</organism>
<name>A0A382VEY4_9ZZZZ</name>
<gene>
    <name evidence="1" type="ORF">METZ01_LOCUS397966</name>
</gene>
<proteinExistence type="predicted"/>